<keyword evidence="6" id="KW-0805">Transcription regulation</keyword>
<dbReference type="Proteomes" id="UP000230066">
    <property type="component" value="Unassembled WGS sequence"/>
</dbReference>
<evidence type="ECO:0000256" key="7">
    <source>
        <dbReference type="ARBA" id="ARBA00023125"/>
    </source>
</evidence>
<name>A0A4E0QT85_FASHE</name>
<evidence type="ECO:0000256" key="8">
    <source>
        <dbReference type="ARBA" id="ARBA00023163"/>
    </source>
</evidence>
<keyword evidence="5" id="KW-0156">Chromatin regulator</keyword>
<dbReference type="GO" id="GO:0000785">
    <property type="term" value="C:chromatin"/>
    <property type="evidence" value="ECO:0007669"/>
    <property type="project" value="TreeGrafter"/>
</dbReference>
<reference evidence="11" key="1">
    <citation type="submission" date="2019-03" db="EMBL/GenBank/DDBJ databases">
        <title>Improved annotation for the trematode Fasciola hepatica.</title>
        <authorList>
            <person name="Choi Y.-J."/>
            <person name="Martin J."/>
            <person name="Mitreva M."/>
        </authorList>
    </citation>
    <scope>NUCLEOTIDE SEQUENCE [LARGE SCALE GENOMIC DNA]</scope>
</reference>
<organism evidence="11 12">
    <name type="scientific">Fasciola hepatica</name>
    <name type="common">Liver fluke</name>
    <dbReference type="NCBI Taxonomy" id="6192"/>
    <lineage>
        <taxon>Eukaryota</taxon>
        <taxon>Metazoa</taxon>
        <taxon>Spiralia</taxon>
        <taxon>Lophotrochozoa</taxon>
        <taxon>Platyhelminthes</taxon>
        <taxon>Trematoda</taxon>
        <taxon>Digenea</taxon>
        <taxon>Plagiorchiida</taxon>
        <taxon>Echinostomata</taxon>
        <taxon>Echinostomatoidea</taxon>
        <taxon>Fasciolidae</taxon>
        <taxon>Fasciola</taxon>
    </lineage>
</organism>
<dbReference type="InterPro" id="IPR007747">
    <property type="entry name" value="Menin"/>
</dbReference>
<dbReference type="GO" id="GO:0000403">
    <property type="term" value="F:Y-form DNA binding"/>
    <property type="evidence" value="ECO:0007669"/>
    <property type="project" value="TreeGrafter"/>
</dbReference>
<evidence type="ECO:0000256" key="5">
    <source>
        <dbReference type="ARBA" id="ARBA00022853"/>
    </source>
</evidence>
<dbReference type="GO" id="GO:0006325">
    <property type="term" value="P:chromatin organization"/>
    <property type="evidence" value="ECO:0007669"/>
    <property type="project" value="UniProtKB-KW"/>
</dbReference>
<keyword evidence="3" id="KW-0678">Repressor</keyword>
<keyword evidence="4" id="KW-0597">Phosphoprotein</keyword>
<dbReference type="PANTHER" id="PTHR12693:SF3">
    <property type="entry name" value="MENIN"/>
    <property type="match status" value="1"/>
</dbReference>
<gene>
    <name evidence="11" type="ORF">D915_010183</name>
</gene>
<proteinExistence type="predicted"/>
<dbReference type="Pfam" id="PF05053">
    <property type="entry name" value="Menin"/>
    <property type="match status" value="1"/>
</dbReference>
<evidence type="ECO:0000256" key="6">
    <source>
        <dbReference type="ARBA" id="ARBA00023015"/>
    </source>
</evidence>
<dbReference type="AlphaFoldDB" id="A0A4E0QT85"/>
<evidence type="ECO:0000313" key="12">
    <source>
        <dbReference type="Proteomes" id="UP000230066"/>
    </source>
</evidence>
<sequence length="206" mass="22380">MIPPSTSKLNEIHPSASATAPAKTQWPTRRLICAVSEVLWCRMTVNKSRERLIHSQSIRSPLSASILDSFGLACATVAAYRLLGYLDVDLALSEDHGWVEFGPPDARQTADVASWVPGAHLLTARESDAPDNTVEPGSECGSQDDTGTKIIRLRSVFHLWSVLALRKRSSGDLSTVDARCCCSSCRASAWFLSTGLSTSTYLRSVK</sequence>
<keyword evidence="8" id="KW-0804">Transcription</keyword>
<evidence type="ECO:0000256" key="1">
    <source>
        <dbReference type="ARBA" id="ARBA00004123"/>
    </source>
</evidence>
<evidence type="ECO:0000256" key="4">
    <source>
        <dbReference type="ARBA" id="ARBA00022553"/>
    </source>
</evidence>
<comment type="caution">
    <text evidence="11">The sequence shown here is derived from an EMBL/GenBank/DDBJ whole genome shotgun (WGS) entry which is preliminary data.</text>
</comment>
<keyword evidence="9" id="KW-0539">Nucleus</keyword>
<evidence type="ECO:0000256" key="10">
    <source>
        <dbReference type="SAM" id="MobiDB-lite"/>
    </source>
</evidence>
<evidence type="ECO:0000256" key="9">
    <source>
        <dbReference type="ARBA" id="ARBA00023242"/>
    </source>
</evidence>
<protein>
    <recommendedName>
        <fullName evidence="2">Menin</fullName>
    </recommendedName>
</protein>
<dbReference type="GO" id="GO:0045786">
    <property type="term" value="P:negative regulation of cell cycle"/>
    <property type="evidence" value="ECO:0007669"/>
    <property type="project" value="TreeGrafter"/>
</dbReference>
<evidence type="ECO:0000256" key="2">
    <source>
        <dbReference type="ARBA" id="ARBA00021162"/>
    </source>
</evidence>
<dbReference type="GO" id="GO:0035097">
    <property type="term" value="C:histone methyltransferase complex"/>
    <property type="evidence" value="ECO:0007669"/>
    <property type="project" value="TreeGrafter"/>
</dbReference>
<dbReference type="GO" id="GO:0006357">
    <property type="term" value="P:regulation of transcription by RNA polymerase II"/>
    <property type="evidence" value="ECO:0007669"/>
    <property type="project" value="TreeGrafter"/>
</dbReference>
<feature type="region of interest" description="Disordered" evidence="10">
    <location>
        <begin position="1"/>
        <end position="21"/>
    </location>
</feature>
<dbReference type="EMBL" id="JXXN02015270">
    <property type="protein sequence ID" value="THD18255.1"/>
    <property type="molecule type" value="Genomic_DNA"/>
</dbReference>
<dbReference type="GO" id="GO:0008285">
    <property type="term" value="P:negative regulation of cell population proliferation"/>
    <property type="evidence" value="ECO:0007669"/>
    <property type="project" value="TreeGrafter"/>
</dbReference>
<evidence type="ECO:0000313" key="11">
    <source>
        <dbReference type="EMBL" id="THD18255.1"/>
    </source>
</evidence>
<dbReference type="GO" id="GO:0003682">
    <property type="term" value="F:chromatin binding"/>
    <property type="evidence" value="ECO:0007669"/>
    <property type="project" value="TreeGrafter"/>
</dbReference>
<accession>A0A4E0QT85</accession>
<keyword evidence="12" id="KW-1185">Reference proteome</keyword>
<keyword evidence="7" id="KW-0238">DNA-binding</keyword>
<dbReference type="PANTHER" id="PTHR12693">
    <property type="entry name" value="MENIN"/>
    <property type="match status" value="1"/>
</dbReference>
<dbReference type="GO" id="GO:0000976">
    <property type="term" value="F:transcription cis-regulatory region binding"/>
    <property type="evidence" value="ECO:0007669"/>
    <property type="project" value="TreeGrafter"/>
</dbReference>
<comment type="subcellular location">
    <subcellularLocation>
        <location evidence="1">Nucleus</location>
    </subcellularLocation>
</comment>
<evidence type="ECO:0000256" key="3">
    <source>
        <dbReference type="ARBA" id="ARBA00022491"/>
    </source>
</evidence>